<organism evidence="3 4">
    <name type="scientific">Mycolicibacterium anyangense</name>
    <dbReference type="NCBI Taxonomy" id="1431246"/>
    <lineage>
        <taxon>Bacteria</taxon>
        <taxon>Bacillati</taxon>
        <taxon>Actinomycetota</taxon>
        <taxon>Actinomycetes</taxon>
        <taxon>Mycobacteriales</taxon>
        <taxon>Mycobacteriaceae</taxon>
        <taxon>Mycolicibacterium</taxon>
    </lineage>
</organism>
<evidence type="ECO:0000256" key="1">
    <source>
        <dbReference type="SAM" id="MobiDB-lite"/>
    </source>
</evidence>
<dbReference type="AlphaFoldDB" id="A0A6N4W4A8"/>
<name>A0A6N4W4A8_9MYCO</name>
<dbReference type="EMBL" id="AP022620">
    <property type="protein sequence ID" value="BBZ76766.1"/>
    <property type="molecule type" value="Genomic_DNA"/>
</dbReference>
<dbReference type="Proteomes" id="UP000467249">
    <property type="component" value="Chromosome"/>
</dbReference>
<evidence type="ECO:0000313" key="3">
    <source>
        <dbReference type="EMBL" id="BBZ76766.1"/>
    </source>
</evidence>
<reference evidence="3 4" key="1">
    <citation type="journal article" date="2019" name="Emerg. Microbes Infect.">
        <title>Comprehensive subspecies identification of 175 nontuberculous mycobacteria species based on 7547 genomic profiles.</title>
        <authorList>
            <person name="Matsumoto Y."/>
            <person name="Kinjo T."/>
            <person name="Motooka D."/>
            <person name="Nabeya D."/>
            <person name="Jung N."/>
            <person name="Uechi K."/>
            <person name="Horii T."/>
            <person name="Iida T."/>
            <person name="Fujita J."/>
            <person name="Nakamura S."/>
        </authorList>
    </citation>
    <scope>NUCLEOTIDE SEQUENCE [LARGE SCALE GENOMIC DNA]</scope>
    <source>
        <strain evidence="3 4">JCM 30275</strain>
    </source>
</reference>
<sequence length="79" mass="8144">MSTAAIHSMMGGIPLLVVAILAALILPRKGNHPATYQLSEPWTHEPILWAAVDEVVPGGGHHGHGSDETSVGGGASGKW</sequence>
<evidence type="ECO:0000313" key="4">
    <source>
        <dbReference type="Proteomes" id="UP000467249"/>
    </source>
</evidence>
<accession>A0A6N4W4A8</accession>
<keyword evidence="2" id="KW-0812">Transmembrane</keyword>
<proteinExistence type="predicted"/>
<feature type="transmembrane region" description="Helical" evidence="2">
    <location>
        <begin position="6"/>
        <end position="26"/>
    </location>
</feature>
<feature type="region of interest" description="Disordered" evidence="1">
    <location>
        <begin position="58"/>
        <end position="79"/>
    </location>
</feature>
<keyword evidence="2" id="KW-0472">Membrane</keyword>
<keyword evidence="2" id="KW-1133">Transmembrane helix</keyword>
<protein>
    <submittedName>
        <fullName evidence="3">Uncharacterized protein</fullName>
    </submittedName>
</protein>
<gene>
    <name evidence="3" type="ORF">MANY_21030</name>
</gene>
<dbReference type="KEGG" id="many:MANY_21030"/>
<evidence type="ECO:0000256" key="2">
    <source>
        <dbReference type="SAM" id="Phobius"/>
    </source>
</evidence>
<keyword evidence="4" id="KW-1185">Reference proteome</keyword>